<dbReference type="PROSITE" id="PS50983">
    <property type="entry name" value="FE_B12_PBP"/>
    <property type="match status" value="1"/>
</dbReference>
<proteinExistence type="inferred from homology"/>
<evidence type="ECO:0000256" key="4">
    <source>
        <dbReference type="ARBA" id="ARBA00022729"/>
    </source>
</evidence>
<evidence type="ECO:0000313" key="7">
    <source>
        <dbReference type="EMBL" id="CAG7624045.1"/>
    </source>
</evidence>
<dbReference type="GO" id="GO:0030288">
    <property type="term" value="C:outer membrane-bounded periplasmic space"/>
    <property type="evidence" value="ECO:0007669"/>
    <property type="project" value="TreeGrafter"/>
</dbReference>
<reference evidence="7" key="1">
    <citation type="submission" date="2021-06" db="EMBL/GenBank/DDBJ databases">
        <authorList>
            <person name="Criscuolo A."/>
        </authorList>
    </citation>
    <scope>NUCLEOTIDE SEQUENCE</scope>
    <source>
        <strain evidence="7">CIP111600</strain>
    </source>
</reference>
<comment type="caution">
    <text evidence="7">The sequence shown here is derived from an EMBL/GenBank/DDBJ whole genome shotgun (WGS) entry which is preliminary data.</text>
</comment>
<evidence type="ECO:0000259" key="6">
    <source>
        <dbReference type="PROSITE" id="PS50983"/>
    </source>
</evidence>
<feature type="chain" id="PRO_5038570099" evidence="5">
    <location>
        <begin position="32"/>
        <end position="314"/>
    </location>
</feature>
<comment type="subcellular location">
    <subcellularLocation>
        <location evidence="1">Cell envelope</location>
    </subcellularLocation>
</comment>
<dbReference type="InterPro" id="IPR051313">
    <property type="entry name" value="Bact_iron-sidero_bind"/>
</dbReference>
<dbReference type="Proteomes" id="UP000693672">
    <property type="component" value="Unassembled WGS sequence"/>
</dbReference>
<dbReference type="PROSITE" id="PS51257">
    <property type="entry name" value="PROKAR_LIPOPROTEIN"/>
    <property type="match status" value="1"/>
</dbReference>
<dbReference type="AlphaFoldDB" id="A0A916NQG0"/>
<comment type="similarity">
    <text evidence="2">Belongs to the bacterial solute-binding protein 8 family.</text>
</comment>
<dbReference type="EMBL" id="CAJVAS010000009">
    <property type="protein sequence ID" value="CAG7624045.1"/>
    <property type="molecule type" value="Genomic_DNA"/>
</dbReference>
<dbReference type="Pfam" id="PF01497">
    <property type="entry name" value="Peripla_BP_2"/>
    <property type="match status" value="1"/>
</dbReference>
<keyword evidence="4 5" id="KW-0732">Signal</keyword>
<keyword evidence="3" id="KW-0813">Transport</keyword>
<evidence type="ECO:0000256" key="5">
    <source>
        <dbReference type="SAM" id="SignalP"/>
    </source>
</evidence>
<evidence type="ECO:0000256" key="3">
    <source>
        <dbReference type="ARBA" id="ARBA00022448"/>
    </source>
</evidence>
<keyword evidence="8" id="KW-1185">Reference proteome</keyword>
<dbReference type="PANTHER" id="PTHR30532">
    <property type="entry name" value="IRON III DICITRATE-BINDING PERIPLASMIC PROTEIN"/>
    <property type="match status" value="1"/>
</dbReference>
<gene>
    <name evidence="7" type="primary">fhuD_1</name>
    <name evidence="7" type="ORF">PAESOLCIP111_02594</name>
</gene>
<dbReference type="InterPro" id="IPR002491">
    <property type="entry name" value="ABC_transptr_periplasmic_BD"/>
</dbReference>
<feature type="domain" description="Fe/B12 periplasmic-binding" evidence="6">
    <location>
        <begin position="56"/>
        <end position="314"/>
    </location>
</feature>
<dbReference type="RefSeq" id="WP_246627419.1">
    <property type="nucleotide sequence ID" value="NZ_CAJVAS010000009.1"/>
</dbReference>
<dbReference type="GO" id="GO:1901678">
    <property type="term" value="P:iron coordination entity transport"/>
    <property type="evidence" value="ECO:0007669"/>
    <property type="project" value="UniProtKB-ARBA"/>
</dbReference>
<accession>A0A916NQG0</accession>
<evidence type="ECO:0000256" key="1">
    <source>
        <dbReference type="ARBA" id="ARBA00004196"/>
    </source>
</evidence>
<feature type="signal peptide" evidence="5">
    <location>
        <begin position="1"/>
        <end position="31"/>
    </location>
</feature>
<name>A0A916NQG0_9BACL</name>
<protein>
    <submittedName>
        <fullName evidence="7">Iron(3+)-hydroxamate-binding protein FhuD</fullName>
    </submittedName>
</protein>
<organism evidence="7 8">
    <name type="scientific">Paenibacillus solanacearum</name>
    <dbReference type="NCBI Taxonomy" id="2048548"/>
    <lineage>
        <taxon>Bacteria</taxon>
        <taxon>Bacillati</taxon>
        <taxon>Bacillota</taxon>
        <taxon>Bacilli</taxon>
        <taxon>Bacillales</taxon>
        <taxon>Paenibacillaceae</taxon>
        <taxon>Paenibacillus</taxon>
    </lineage>
</organism>
<sequence>MMHKYNKSAGRLFGILALCAIALLSACGKSAAPVAPAAPAAMKDSMGHEVKVPANPQRIIASYLEDPLLVLGIKPVAQWSVKEGNVQDYLRSELEGVPIIPSTLPPEVVLSFNPDLLIIGPESAVEKGLYEQYSKIAPTYVLGSETINDYRQTLNRMAELLNKKDVASKALQQYDQKAAATKEKLKPSIGDKKVAILWLTKKNFYVVNGKVASGAVVYGDLGLKPPNILSVLPDAKANWTPISLEKLAQLDADYIFLVNHDKGLAGNLEDPLWRNVPAVRAGHVYEMDSKSSWLYNGVIAGQKVMDDIVKSVSG</sequence>
<evidence type="ECO:0000256" key="2">
    <source>
        <dbReference type="ARBA" id="ARBA00008814"/>
    </source>
</evidence>
<evidence type="ECO:0000313" key="8">
    <source>
        <dbReference type="Proteomes" id="UP000693672"/>
    </source>
</evidence>
<dbReference type="PANTHER" id="PTHR30532:SF29">
    <property type="entry name" value="FE(3+) DICITRATE-BINDING PERIPLASMIC PROTEIN"/>
    <property type="match status" value="1"/>
</dbReference>